<keyword evidence="3" id="KW-0378">Hydrolase</keyword>
<dbReference type="GO" id="GO:0016787">
    <property type="term" value="F:hydrolase activity"/>
    <property type="evidence" value="ECO:0007669"/>
    <property type="project" value="UniProtKB-KW"/>
</dbReference>
<dbReference type="CDD" id="cd11613">
    <property type="entry name" value="SAF_AH_GD"/>
    <property type="match status" value="1"/>
</dbReference>
<reference evidence="4" key="1">
    <citation type="journal article" date="2019" name="Int. J. Syst. Evol. Microbiol.">
        <title>The Global Catalogue of Microorganisms (GCM) 10K type strain sequencing project: providing services to taxonomists for standard genome sequencing and annotation.</title>
        <authorList>
            <consortium name="The Broad Institute Genomics Platform"/>
            <consortium name="The Broad Institute Genome Sequencing Center for Infectious Disease"/>
            <person name="Wu L."/>
            <person name="Ma J."/>
        </authorList>
    </citation>
    <scope>NUCLEOTIDE SEQUENCE [LARGE SCALE GENOMIC DNA]</scope>
    <source>
        <strain evidence="4">KCTC 42182</strain>
    </source>
</reference>
<dbReference type="PANTHER" id="PTHR30536:SF5">
    <property type="entry name" value="ALTRONATE DEHYDRATASE"/>
    <property type="match status" value="1"/>
</dbReference>
<dbReference type="EMBL" id="JBHRYJ010000001">
    <property type="protein sequence ID" value="MFC3674445.1"/>
    <property type="molecule type" value="Genomic_DNA"/>
</dbReference>
<keyword evidence="1" id="KW-0456">Lyase</keyword>
<keyword evidence="4" id="KW-1185">Reference proteome</keyword>
<comment type="caution">
    <text evidence="3">The sequence shown here is derived from an EMBL/GenBank/DDBJ whole genome shotgun (WGS) entry which is preliminary data.</text>
</comment>
<gene>
    <name evidence="3" type="ORF">ACFOOQ_02755</name>
</gene>
<dbReference type="InterPro" id="IPR013974">
    <property type="entry name" value="SAF"/>
</dbReference>
<name>A0ABV7VAK4_9PROT</name>
<dbReference type="PANTHER" id="PTHR30536">
    <property type="entry name" value="ALTRONATE/GALACTARATE DEHYDRATASE"/>
    <property type="match status" value="1"/>
</dbReference>
<dbReference type="Gene3D" id="2.30.130.110">
    <property type="match status" value="1"/>
</dbReference>
<dbReference type="Proteomes" id="UP001595711">
    <property type="component" value="Unassembled WGS sequence"/>
</dbReference>
<proteinExistence type="predicted"/>
<organism evidence="3 4">
    <name type="scientific">Ferrovibrio xuzhouensis</name>
    <dbReference type="NCBI Taxonomy" id="1576914"/>
    <lineage>
        <taxon>Bacteria</taxon>
        <taxon>Pseudomonadati</taxon>
        <taxon>Pseudomonadota</taxon>
        <taxon>Alphaproteobacteria</taxon>
        <taxon>Rhodospirillales</taxon>
        <taxon>Rhodospirillaceae</taxon>
        <taxon>Ferrovibrio</taxon>
    </lineage>
</organism>
<dbReference type="SMART" id="SM00858">
    <property type="entry name" value="SAF"/>
    <property type="match status" value="1"/>
</dbReference>
<evidence type="ECO:0000313" key="3">
    <source>
        <dbReference type="EMBL" id="MFC3674445.1"/>
    </source>
</evidence>
<dbReference type="InterPro" id="IPR052172">
    <property type="entry name" value="UxaA_altronate/galactarate_dh"/>
</dbReference>
<accession>A0ABV7VAK4</accession>
<evidence type="ECO:0000256" key="1">
    <source>
        <dbReference type="ARBA" id="ARBA00023239"/>
    </source>
</evidence>
<protein>
    <submittedName>
        <fullName evidence="3">UxaA family hydrolase</fullName>
    </submittedName>
</protein>
<dbReference type="Pfam" id="PF08666">
    <property type="entry name" value="SAF"/>
    <property type="match status" value="1"/>
</dbReference>
<evidence type="ECO:0000259" key="2">
    <source>
        <dbReference type="SMART" id="SM00858"/>
    </source>
</evidence>
<sequence>MASSETTNTDPRLLVLAPGDNIAVARQEIPAGTRLLLAGRTIMLGRDLGFGHKLAVAAIPAGAKVIKYGAPIGSATADIAIGDYVHNHNVASDYLPNTVAAEVTS</sequence>
<feature type="domain" description="SAF" evidence="2">
    <location>
        <begin position="20"/>
        <end position="91"/>
    </location>
</feature>
<evidence type="ECO:0000313" key="4">
    <source>
        <dbReference type="Proteomes" id="UP001595711"/>
    </source>
</evidence>
<dbReference type="RefSeq" id="WP_379721432.1">
    <property type="nucleotide sequence ID" value="NZ_JBHRYJ010000001.1"/>
</dbReference>
<dbReference type="InterPro" id="IPR044144">
    <property type="entry name" value="SAF_UxaA/GarD"/>
</dbReference>